<organism evidence="1 2">
    <name type="scientific">Aureobasidium subglaciale (strain EXF-2481)</name>
    <name type="common">Aureobasidium pullulans var. subglaciale</name>
    <dbReference type="NCBI Taxonomy" id="1043005"/>
    <lineage>
        <taxon>Eukaryota</taxon>
        <taxon>Fungi</taxon>
        <taxon>Dikarya</taxon>
        <taxon>Ascomycota</taxon>
        <taxon>Pezizomycotina</taxon>
        <taxon>Dothideomycetes</taxon>
        <taxon>Dothideomycetidae</taxon>
        <taxon>Dothideales</taxon>
        <taxon>Saccotheciaceae</taxon>
        <taxon>Aureobasidium</taxon>
    </lineage>
</organism>
<dbReference type="InterPro" id="IPR032675">
    <property type="entry name" value="LRR_dom_sf"/>
</dbReference>
<keyword evidence="2" id="KW-1185">Reference proteome</keyword>
<name>A0A074YKV1_AURSE</name>
<proteinExistence type="predicted"/>
<dbReference type="AlphaFoldDB" id="A0A074YKV1"/>
<accession>A0A074YKV1</accession>
<dbReference type="HOGENOM" id="CLU_042058_1_0_1"/>
<protein>
    <recommendedName>
        <fullName evidence="3">F-box domain-containing protein</fullName>
    </recommendedName>
</protein>
<dbReference type="InParanoid" id="A0A074YKV1"/>
<dbReference type="SUPFAM" id="SSF52047">
    <property type="entry name" value="RNI-like"/>
    <property type="match status" value="1"/>
</dbReference>
<dbReference type="EMBL" id="KL584761">
    <property type="protein sequence ID" value="KEQ94717.1"/>
    <property type="molecule type" value="Genomic_DNA"/>
</dbReference>
<dbReference type="GeneID" id="25369065"/>
<dbReference type="Proteomes" id="UP000030641">
    <property type="component" value="Unassembled WGS sequence"/>
</dbReference>
<reference evidence="1 2" key="1">
    <citation type="journal article" date="2014" name="BMC Genomics">
        <title>Genome sequencing of four Aureobasidium pullulans varieties: biotechnological potential, stress tolerance, and description of new species.</title>
        <authorList>
            <person name="Gostin Ar C."/>
            <person name="Ohm R.A."/>
            <person name="Kogej T."/>
            <person name="Sonjak S."/>
            <person name="Turk M."/>
            <person name="Zajc J."/>
            <person name="Zalar P."/>
            <person name="Grube M."/>
            <person name="Sun H."/>
            <person name="Han J."/>
            <person name="Sharma A."/>
            <person name="Chiniquy J."/>
            <person name="Ngan C.Y."/>
            <person name="Lipzen A."/>
            <person name="Barry K."/>
            <person name="Grigoriev I.V."/>
            <person name="Gunde-Cimerman N."/>
        </authorList>
    </citation>
    <scope>NUCLEOTIDE SEQUENCE [LARGE SCALE GENOMIC DNA]</scope>
    <source>
        <strain evidence="1 2">EXF-2481</strain>
    </source>
</reference>
<gene>
    <name evidence="1" type="ORF">AUEXF2481DRAFT_5606</name>
</gene>
<dbReference type="OrthoDB" id="3875955at2759"/>
<evidence type="ECO:0000313" key="2">
    <source>
        <dbReference type="Proteomes" id="UP000030641"/>
    </source>
</evidence>
<sequence length="465" mass="52032">MTFPKDHNLTTMQRVLQDPDLLLLIFDTFLHEESNHKGESLAIAACVNHTWFAVATSVLWGQPSYPFHEDITRILTSIPQSRRQHYASRMRILKINERRAASMHTSFKGVNFPLVKNLELALTCEIHDQQAGSIALYLQPALETLTVHDEGDYLNDDFVAHVTRNCPHLKAVLFASPGTHLSVQVLSDLFAASKNLEEVSLRFNDFGRLISMNPLLQLSKLQKLRIMQLISPPASSVIFSFVNLYNSHPFQALRNLTLYADTSTVSTAARLFSNVQELSLSVHGADSSFLRNVASMKNLTTLVVQITGELPFAVDDMLALTSLQHLESLVFSSDSHLHPTSFTPSEFDYFCSSLPSIHHLDLEACLVSCPMEFLVSLSYNCPKLDYLNLYNAACNLETLVKVDGPLFPNLKTLILNAVQPEVVTEELAIMIGGAIHWHADSLEHLNLGDSRFANFVEEVWEDARG</sequence>
<dbReference type="RefSeq" id="XP_013343085.1">
    <property type="nucleotide sequence ID" value="XM_013487631.1"/>
</dbReference>
<evidence type="ECO:0000313" key="1">
    <source>
        <dbReference type="EMBL" id="KEQ94717.1"/>
    </source>
</evidence>
<evidence type="ECO:0008006" key="3">
    <source>
        <dbReference type="Google" id="ProtNLM"/>
    </source>
</evidence>
<dbReference type="Gene3D" id="3.80.10.10">
    <property type="entry name" value="Ribonuclease Inhibitor"/>
    <property type="match status" value="2"/>
</dbReference>
<dbReference type="OMA" id="AFTNCER"/>